<dbReference type="InterPro" id="IPR027268">
    <property type="entry name" value="Peptidase_M4/M1_CTD_sf"/>
</dbReference>
<evidence type="ECO:0000256" key="4">
    <source>
        <dbReference type="ARBA" id="ARBA00022525"/>
    </source>
</evidence>
<dbReference type="Proteomes" id="UP001595886">
    <property type="component" value="Unassembled WGS sequence"/>
</dbReference>
<keyword evidence="7" id="KW-0378">Hydrolase</keyword>
<keyword evidence="8" id="KW-0862">Zinc</keyword>
<keyword evidence="6" id="KW-0479">Metal-binding</keyword>
<evidence type="ECO:0000256" key="5">
    <source>
        <dbReference type="ARBA" id="ARBA00022670"/>
    </source>
</evidence>
<evidence type="ECO:0000256" key="10">
    <source>
        <dbReference type="ARBA" id="ARBA00023145"/>
    </source>
</evidence>
<name>A0ABV9QPR6_9GAMM</name>
<gene>
    <name evidence="12" type="ORF">ACFO6Q_01620</name>
</gene>
<protein>
    <submittedName>
        <fullName evidence="12">M36 family metallopeptidase</fullName>
    </submittedName>
</protein>
<dbReference type="PANTHER" id="PTHR33478">
    <property type="entry name" value="EXTRACELLULAR METALLOPROTEINASE MEP"/>
    <property type="match status" value="1"/>
</dbReference>
<evidence type="ECO:0000256" key="7">
    <source>
        <dbReference type="ARBA" id="ARBA00022801"/>
    </source>
</evidence>
<proteinExistence type="inferred from homology"/>
<evidence type="ECO:0000256" key="6">
    <source>
        <dbReference type="ARBA" id="ARBA00022723"/>
    </source>
</evidence>
<organism evidence="12 13">
    <name type="scientific">Dokdonella ginsengisoli</name>
    <dbReference type="NCBI Taxonomy" id="363846"/>
    <lineage>
        <taxon>Bacteria</taxon>
        <taxon>Pseudomonadati</taxon>
        <taxon>Pseudomonadota</taxon>
        <taxon>Gammaproteobacteria</taxon>
        <taxon>Lysobacterales</taxon>
        <taxon>Rhodanobacteraceae</taxon>
        <taxon>Dokdonella</taxon>
    </lineage>
</organism>
<accession>A0ABV9QPR6</accession>
<keyword evidence="4" id="KW-0964">Secreted</keyword>
<sequence>MKIEVTGASRRAIGLAIALALGSGSAGATERQAVATFVPPHLEAQSGWLADDAGDEAVADIGGEAKSAPRADRASIVETARRALGENGRAAAKSLARDAGEATVRVHATAQGAYIAQFPQSVDGVEVYGARVNVLMDRNLTVRAITGGSASDAAVSKASRAAFLRDEASAVKSAAGAVDGLLAASVLREVIRDKAPYRYFELERSPTFVPSRAVRIKPVWYPLQGGLEAAYYAEVHGRQPGVERPLARAVIVAAADGRVLSSIDLIRDHQPFAYRVFATPQGLPYSDPYGFTTPHPTGIADGWRPTTLAPMNLVSLRHAGISTGDPWLPDGATETVGNNIDSYFDADQVDADGYCTGEGTYGDGYRPAEGDLRAPLTGPRTFDYAFDANDTLNDFTQCPPPDYLGQPIPSGSAQLNAKTVQLFYAGNWLHDYFYDLGFDEEAGNLQQDNYGRGGVDGDPLWMLSGGAHPYTALAAEGDSELISMGISSYSLSRRDASAFDFGILGHEWTHAMMFRLAPPPTVWGGQWGALGEGSGDFIAQMLALRAQDRNAYPGRPPFYGAYPAAGTYSNLDYDVAYDPLPPAGSPGNPDNSYYHGVRRYPFSPDLSVNPLTFKHIGVDQPVPPSPPAYDWLSRSLANAEVHTAGEVWSAAMWECARNILVAKPAARFEQTRRRFLGDVVAGFKLFPADPTYTEARDAMLYAIRADNEADYRRCRAGFAKRGMGAGAIAPDRFSVGLSGVVESFDDRERALGILGSRLVEVSGGDGDEALDHGESGRLEVTVRNTGFSPLRRVGLRASAARGDFQFPDGRQSEEIELAPGATATLSLEVRVASTQGDAVLPLGIVVRDRQHAAARASAEKTFRVNYDRVRDATTDDLGAGETFAADWTSGFGDTYFPGYCYQACDLTWQRSRHLGEPAYVIRDDSHLAFDAALQAREFLVSGTDPLRITLRHDYLFDRAPGDVMSEPGMGYLQVGVDGGDWQDVGVYLVSGPAQFEGRSDGWRSDTLDFGSAFAGRRVKFRWIGLASRSWSASPAFWAIARVQIDGAAEPMFSRVVPEPN</sequence>
<dbReference type="SUPFAM" id="SSF55486">
    <property type="entry name" value="Metalloproteases ('zincins'), catalytic domain"/>
    <property type="match status" value="1"/>
</dbReference>
<evidence type="ECO:0000256" key="2">
    <source>
        <dbReference type="ARBA" id="ARBA00004613"/>
    </source>
</evidence>
<comment type="subcellular location">
    <subcellularLocation>
        <location evidence="2">Secreted</location>
    </subcellularLocation>
</comment>
<keyword evidence="13" id="KW-1185">Reference proteome</keyword>
<keyword evidence="10" id="KW-0865">Zymogen</keyword>
<evidence type="ECO:0000256" key="11">
    <source>
        <dbReference type="SAM" id="SignalP"/>
    </source>
</evidence>
<comment type="cofactor">
    <cofactor evidence="1">
        <name>Zn(2+)</name>
        <dbReference type="ChEBI" id="CHEBI:29105"/>
    </cofactor>
</comment>
<keyword evidence="9" id="KW-0482">Metalloprotease</keyword>
<comment type="similarity">
    <text evidence="3">Belongs to the peptidase M36 family.</text>
</comment>
<dbReference type="EMBL" id="JBHSHD010000002">
    <property type="protein sequence ID" value="MFC4819000.1"/>
    <property type="molecule type" value="Genomic_DNA"/>
</dbReference>
<keyword evidence="11" id="KW-0732">Signal</keyword>
<evidence type="ECO:0000256" key="9">
    <source>
        <dbReference type="ARBA" id="ARBA00023049"/>
    </source>
</evidence>
<keyword evidence="5" id="KW-0645">Protease</keyword>
<feature type="signal peptide" evidence="11">
    <location>
        <begin position="1"/>
        <end position="28"/>
    </location>
</feature>
<dbReference type="InterPro" id="IPR001842">
    <property type="entry name" value="Peptidase_M36"/>
</dbReference>
<evidence type="ECO:0000313" key="12">
    <source>
        <dbReference type="EMBL" id="MFC4819000.1"/>
    </source>
</evidence>
<dbReference type="Gene3D" id="3.10.170.10">
    <property type="match status" value="1"/>
</dbReference>
<feature type="chain" id="PRO_5047382018" evidence="11">
    <location>
        <begin position="29"/>
        <end position="1060"/>
    </location>
</feature>
<dbReference type="RefSeq" id="WP_380018736.1">
    <property type="nucleotide sequence ID" value="NZ_JBHSHD010000002.1"/>
</dbReference>
<evidence type="ECO:0000256" key="8">
    <source>
        <dbReference type="ARBA" id="ARBA00022833"/>
    </source>
</evidence>
<reference evidence="13" key="1">
    <citation type="journal article" date="2019" name="Int. J. Syst. Evol. Microbiol.">
        <title>The Global Catalogue of Microorganisms (GCM) 10K type strain sequencing project: providing services to taxonomists for standard genome sequencing and annotation.</title>
        <authorList>
            <consortium name="The Broad Institute Genomics Platform"/>
            <consortium name="The Broad Institute Genome Sequencing Center for Infectious Disease"/>
            <person name="Wu L."/>
            <person name="Ma J."/>
        </authorList>
    </citation>
    <scope>NUCLEOTIDE SEQUENCE [LARGE SCALE GENOMIC DNA]</scope>
    <source>
        <strain evidence="13">CCUG 30340</strain>
    </source>
</reference>
<dbReference type="PANTHER" id="PTHR33478:SF1">
    <property type="entry name" value="EXTRACELLULAR METALLOPROTEINASE MEP"/>
    <property type="match status" value="1"/>
</dbReference>
<comment type="caution">
    <text evidence="12">The sequence shown here is derived from an EMBL/GenBank/DDBJ whole genome shotgun (WGS) entry which is preliminary data.</text>
</comment>
<dbReference type="InterPro" id="IPR050371">
    <property type="entry name" value="Fungal_virulence_M36"/>
</dbReference>
<evidence type="ECO:0000313" key="13">
    <source>
        <dbReference type="Proteomes" id="UP001595886"/>
    </source>
</evidence>
<evidence type="ECO:0000256" key="3">
    <source>
        <dbReference type="ARBA" id="ARBA00006006"/>
    </source>
</evidence>
<dbReference type="Gene3D" id="1.10.390.10">
    <property type="entry name" value="Neutral Protease Domain 2"/>
    <property type="match status" value="1"/>
</dbReference>
<evidence type="ECO:0000256" key="1">
    <source>
        <dbReference type="ARBA" id="ARBA00001947"/>
    </source>
</evidence>
<dbReference type="Pfam" id="PF02128">
    <property type="entry name" value="Peptidase_M36"/>
    <property type="match status" value="2"/>
</dbReference>